<sequence length="163" mass="18019">MVSKELYDKVGHQANYKQLKCLVAEFADESTAARAKGHTEEAEGSRDAEYVRLKTIKPKWCAPRLSEPLKVTQRTDHAVRVDGKGDTWYHWSRCVEAPAPTRTLADTIQDLGQLNIRQTTEAPQPPSVDIDSTSEKEETTGEPMAAQEITAGEEAQQGTAPPK</sequence>
<dbReference type="Proteomes" id="UP001331515">
    <property type="component" value="Unassembled WGS sequence"/>
</dbReference>
<keyword evidence="3" id="KW-1185">Reference proteome</keyword>
<name>A0AAN8HEK4_CHAGU</name>
<evidence type="ECO:0000313" key="2">
    <source>
        <dbReference type="EMBL" id="KAK5913279.1"/>
    </source>
</evidence>
<gene>
    <name evidence="2" type="ORF">CgunFtcFv8_007824</name>
</gene>
<organism evidence="2 3">
    <name type="scientific">Champsocephalus gunnari</name>
    <name type="common">Mackerel icefish</name>
    <dbReference type="NCBI Taxonomy" id="52237"/>
    <lineage>
        <taxon>Eukaryota</taxon>
        <taxon>Metazoa</taxon>
        <taxon>Chordata</taxon>
        <taxon>Craniata</taxon>
        <taxon>Vertebrata</taxon>
        <taxon>Euteleostomi</taxon>
        <taxon>Actinopterygii</taxon>
        <taxon>Neopterygii</taxon>
        <taxon>Teleostei</taxon>
        <taxon>Neoteleostei</taxon>
        <taxon>Acanthomorphata</taxon>
        <taxon>Eupercaria</taxon>
        <taxon>Perciformes</taxon>
        <taxon>Notothenioidei</taxon>
        <taxon>Channichthyidae</taxon>
        <taxon>Champsocephalus</taxon>
    </lineage>
</organism>
<dbReference type="Gene3D" id="2.30.30.850">
    <property type="match status" value="1"/>
</dbReference>
<dbReference type="AlphaFoldDB" id="A0AAN8HEK4"/>
<proteinExistence type="predicted"/>
<evidence type="ECO:0000256" key="1">
    <source>
        <dbReference type="SAM" id="MobiDB-lite"/>
    </source>
</evidence>
<accession>A0AAN8HEK4</accession>
<feature type="region of interest" description="Disordered" evidence="1">
    <location>
        <begin position="116"/>
        <end position="163"/>
    </location>
</feature>
<evidence type="ECO:0000313" key="3">
    <source>
        <dbReference type="Proteomes" id="UP001331515"/>
    </source>
</evidence>
<protein>
    <submittedName>
        <fullName evidence="2">Uncharacterized protein</fullName>
    </submittedName>
</protein>
<reference evidence="2 3" key="1">
    <citation type="journal article" date="2023" name="Mol. Biol. Evol.">
        <title>Genomics of Secondarily Temperate Adaptation in the Only Non-Antarctic Icefish.</title>
        <authorList>
            <person name="Rivera-Colon A.G."/>
            <person name="Rayamajhi N."/>
            <person name="Minhas B.F."/>
            <person name="Madrigal G."/>
            <person name="Bilyk K.T."/>
            <person name="Yoon V."/>
            <person name="Hune M."/>
            <person name="Gregory S."/>
            <person name="Cheng C.H.C."/>
            <person name="Catchen J.M."/>
        </authorList>
    </citation>
    <scope>NUCLEOTIDE SEQUENCE [LARGE SCALE GENOMIC DNA]</scope>
    <source>
        <tissue evidence="2">White muscle</tissue>
    </source>
</reference>
<dbReference type="EMBL" id="JAURVH010001527">
    <property type="protein sequence ID" value="KAK5913279.1"/>
    <property type="molecule type" value="Genomic_DNA"/>
</dbReference>
<comment type="caution">
    <text evidence="2">The sequence shown here is derived from an EMBL/GenBank/DDBJ whole genome shotgun (WGS) entry which is preliminary data.</text>
</comment>